<dbReference type="PANTHER" id="PTHR11260:SF769">
    <property type="entry name" value="GLUTATHIONE TRANSFERASE"/>
    <property type="match status" value="1"/>
</dbReference>
<dbReference type="Gene3D" id="3.40.30.10">
    <property type="entry name" value="Glutaredoxin"/>
    <property type="match status" value="1"/>
</dbReference>
<gene>
    <name evidence="6" type="ORF">HHK36_023338</name>
</gene>
<evidence type="ECO:0000313" key="6">
    <source>
        <dbReference type="EMBL" id="KAF8391038.1"/>
    </source>
</evidence>
<comment type="similarity">
    <text evidence="3">Belongs to the GST superfamily.</text>
</comment>
<dbReference type="SFLD" id="SFLDS00019">
    <property type="entry name" value="Glutathione_Transferase_(cytos"/>
    <property type="match status" value="1"/>
</dbReference>
<comment type="function">
    <text evidence="3">Is involved in the conjugation of reduced glutathione to a wide number of exogenous and endogenous hydrophobic electrophiles.</text>
</comment>
<name>A0A835D555_TETSI</name>
<dbReference type="PROSITE" id="PS50404">
    <property type="entry name" value="GST_NTER"/>
    <property type="match status" value="1"/>
</dbReference>
<feature type="domain" description="GST N-terminal" evidence="4">
    <location>
        <begin position="3"/>
        <end position="84"/>
    </location>
</feature>
<dbReference type="SFLD" id="SFLDG00358">
    <property type="entry name" value="Main_(cytGST)"/>
    <property type="match status" value="1"/>
</dbReference>
<dbReference type="InterPro" id="IPR004045">
    <property type="entry name" value="Glutathione_S-Trfase_N"/>
</dbReference>
<organism evidence="6 7">
    <name type="scientific">Tetracentron sinense</name>
    <name type="common">Spur-leaf</name>
    <dbReference type="NCBI Taxonomy" id="13715"/>
    <lineage>
        <taxon>Eukaryota</taxon>
        <taxon>Viridiplantae</taxon>
        <taxon>Streptophyta</taxon>
        <taxon>Embryophyta</taxon>
        <taxon>Tracheophyta</taxon>
        <taxon>Spermatophyta</taxon>
        <taxon>Magnoliopsida</taxon>
        <taxon>Trochodendrales</taxon>
        <taxon>Trochodendraceae</taxon>
        <taxon>Tetracentron</taxon>
    </lineage>
</organism>
<dbReference type="PANTHER" id="PTHR11260">
    <property type="entry name" value="GLUTATHIONE S-TRANSFERASE, GST, SUPERFAMILY, GST DOMAIN CONTAINING"/>
    <property type="match status" value="1"/>
</dbReference>
<dbReference type="Gene3D" id="1.20.1050.10">
    <property type="match status" value="1"/>
</dbReference>
<dbReference type="OMA" id="IFRTEIQ"/>
<reference evidence="6 7" key="1">
    <citation type="submission" date="2020-04" db="EMBL/GenBank/DDBJ databases">
        <title>Plant Genome Project.</title>
        <authorList>
            <person name="Zhang R.-G."/>
        </authorList>
    </citation>
    <scope>NUCLEOTIDE SEQUENCE [LARGE SCALE GENOMIC DNA]</scope>
    <source>
        <strain evidence="6">YNK0</strain>
        <tissue evidence="6">Leaf</tissue>
    </source>
</reference>
<dbReference type="Proteomes" id="UP000655225">
    <property type="component" value="Unassembled WGS sequence"/>
</dbReference>
<dbReference type="EC" id="2.5.1.18" evidence="3"/>
<dbReference type="Pfam" id="PF02798">
    <property type="entry name" value="GST_N"/>
    <property type="match status" value="1"/>
</dbReference>
<dbReference type="SUPFAM" id="SSF47616">
    <property type="entry name" value="GST C-terminal domain-like"/>
    <property type="match status" value="1"/>
</dbReference>
<dbReference type="GO" id="GO:0006749">
    <property type="term" value="P:glutathione metabolic process"/>
    <property type="evidence" value="ECO:0007669"/>
    <property type="project" value="InterPro"/>
</dbReference>
<evidence type="ECO:0000259" key="4">
    <source>
        <dbReference type="PROSITE" id="PS50404"/>
    </source>
</evidence>
<dbReference type="InterPro" id="IPR010987">
    <property type="entry name" value="Glutathione-S-Trfase_C-like"/>
</dbReference>
<dbReference type="SUPFAM" id="SSF52833">
    <property type="entry name" value="Thioredoxin-like"/>
    <property type="match status" value="1"/>
</dbReference>
<keyword evidence="1 3" id="KW-0808">Transferase</keyword>
<evidence type="ECO:0000259" key="5">
    <source>
        <dbReference type="PROSITE" id="PS50405"/>
    </source>
</evidence>
<keyword evidence="3" id="KW-0963">Cytoplasm</keyword>
<dbReference type="CDD" id="cd03058">
    <property type="entry name" value="GST_N_Tau"/>
    <property type="match status" value="1"/>
</dbReference>
<dbReference type="InterPro" id="IPR045073">
    <property type="entry name" value="Omega/Tau-like"/>
</dbReference>
<dbReference type="OrthoDB" id="202840at2759"/>
<comment type="subcellular location">
    <subcellularLocation>
        <location evidence="3">Cytoplasm</location>
        <location evidence="3">Cytosol</location>
    </subcellularLocation>
</comment>
<feature type="domain" description="GST C-terminal" evidence="5">
    <location>
        <begin position="90"/>
        <end position="220"/>
    </location>
</feature>
<evidence type="ECO:0000256" key="3">
    <source>
        <dbReference type="RuleBase" id="RU369102"/>
    </source>
</evidence>
<dbReference type="GO" id="GO:0005829">
    <property type="term" value="C:cytosol"/>
    <property type="evidence" value="ECO:0007669"/>
    <property type="project" value="UniProtKB-SubCell"/>
</dbReference>
<accession>A0A835D555</accession>
<dbReference type="InterPro" id="IPR036249">
    <property type="entry name" value="Thioredoxin-like_sf"/>
</dbReference>
<dbReference type="GO" id="GO:0004364">
    <property type="term" value="F:glutathione transferase activity"/>
    <property type="evidence" value="ECO:0007669"/>
    <property type="project" value="UniProtKB-UniRule"/>
</dbReference>
<dbReference type="CDD" id="cd03185">
    <property type="entry name" value="GST_C_Tau"/>
    <property type="match status" value="1"/>
</dbReference>
<protein>
    <recommendedName>
        <fullName evidence="3">Glutathione S-transferase</fullName>
        <ecNumber evidence="3">2.5.1.18</ecNumber>
    </recommendedName>
</protein>
<comment type="catalytic activity">
    <reaction evidence="2 3">
        <text>RX + glutathione = an S-substituted glutathione + a halide anion + H(+)</text>
        <dbReference type="Rhea" id="RHEA:16437"/>
        <dbReference type="ChEBI" id="CHEBI:15378"/>
        <dbReference type="ChEBI" id="CHEBI:16042"/>
        <dbReference type="ChEBI" id="CHEBI:17792"/>
        <dbReference type="ChEBI" id="CHEBI:57925"/>
        <dbReference type="ChEBI" id="CHEBI:90779"/>
        <dbReference type="EC" id="2.5.1.18"/>
    </reaction>
</comment>
<keyword evidence="7" id="KW-1185">Reference proteome</keyword>
<proteinExistence type="inferred from homology"/>
<dbReference type="FunFam" id="3.40.30.10:FF:000014">
    <property type="entry name" value="Tau class glutathione S-transferase"/>
    <property type="match status" value="1"/>
</dbReference>
<dbReference type="PROSITE" id="PS50405">
    <property type="entry name" value="GST_CTER"/>
    <property type="match status" value="1"/>
</dbReference>
<dbReference type="SFLD" id="SFLDG01152">
    <property type="entry name" value="Main.3:_Omega-_and_Tau-like"/>
    <property type="match status" value="1"/>
</dbReference>
<dbReference type="Pfam" id="PF13410">
    <property type="entry name" value="GST_C_2"/>
    <property type="match status" value="1"/>
</dbReference>
<sequence>MGEEISLIDFWASPFGMRVRIALAEKDVEYQFIEENMMSTVKSSLLLEMNPIHKKIPVLIHRGRPICESLVIVQYIDEVWNHKSPLLPQDPLQRAHARFWADFIDKKVYACVSDLWKNKGETLQAARKEFLETFNVIEGAIGENPYLGGETFGFADLSLIPFSSFFHASEMFGNFSIKVELPKIAAWAKRCNERESVSKILQDPIKVYEILCLARKLQGIE</sequence>
<dbReference type="InterPro" id="IPR045074">
    <property type="entry name" value="GST_C_Tau"/>
</dbReference>
<evidence type="ECO:0000256" key="1">
    <source>
        <dbReference type="ARBA" id="ARBA00022679"/>
    </source>
</evidence>
<comment type="caution">
    <text evidence="6">The sequence shown here is derived from an EMBL/GenBank/DDBJ whole genome shotgun (WGS) entry which is preliminary data.</text>
</comment>
<dbReference type="InterPro" id="IPR040079">
    <property type="entry name" value="Glutathione_S-Trfase"/>
</dbReference>
<dbReference type="AlphaFoldDB" id="A0A835D555"/>
<dbReference type="EMBL" id="JABCRI010000017">
    <property type="protein sequence ID" value="KAF8391038.1"/>
    <property type="molecule type" value="Genomic_DNA"/>
</dbReference>
<evidence type="ECO:0000313" key="7">
    <source>
        <dbReference type="Proteomes" id="UP000655225"/>
    </source>
</evidence>
<dbReference type="InterPro" id="IPR036282">
    <property type="entry name" value="Glutathione-S-Trfase_C_sf"/>
</dbReference>
<evidence type="ECO:0000256" key="2">
    <source>
        <dbReference type="ARBA" id="ARBA00047960"/>
    </source>
</evidence>